<name>A0A0A9HFB0_ARUDO</name>
<accession>A0A0A9HFB0</accession>
<reference evidence="2" key="1">
    <citation type="submission" date="2014-09" db="EMBL/GenBank/DDBJ databases">
        <authorList>
            <person name="Magalhaes I.L.F."/>
            <person name="Oliveira U."/>
            <person name="Santos F.R."/>
            <person name="Vidigal T.H.D.A."/>
            <person name="Brescovit A.D."/>
            <person name="Santos A.J."/>
        </authorList>
    </citation>
    <scope>NUCLEOTIDE SEQUENCE</scope>
    <source>
        <tissue evidence="2">Shoot tissue taken approximately 20 cm above the soil surface</tissue>
    </source>
</reference>
<sequence length="31" mass="3904">MRIHIHKREEEFRPRRRAKPRVPPGQDVRRV</sequence>
<evidence type="ECO:0000313" key="2">
    <source>
        <dbReference type="EMBL" id="JAE35447.1"/>
    </source>
</evidence>
<dbReference type="AlphaFoldDB" id="A0A0A9HFB0"/>
<feature type="region of interest" description="Disordered" evidence="1">
    <location>
        <begin position="1"/>
        <end position="31"/>
    </location>
</feature>
<evidence type="ECO:0000256" key="1">
    <source>
        <dbReference type="SAM" id="MobiDB-lite"/>
    </source>
</evidence>
<dbReference type="EMBL" id="GBRH01162449">
    <property type="protein sequence ID" value="JAE35447.1"/>
    <property type="molecule type" value="Transcribed_RNA"/>
</dbReference>
<organism evidence="2">
    <name type="scientific">Arundo donax</name>
    <name type="common">Giant reed</name>
    <name type="synonym">Donax arundinaceus</name>
    <dbReference type="NCBI Taxonomy" id="35708"/>
    <lineage>
        <taxon>Eukaryota</taxon>
        <taxon>Viridiplantae</taxon>
        <taxon>Streptophyta</taxon>
        <taxon>Embryophyta</taxon>
        <taxon>Tracheophyta</taxon>
        <taxon>Spermatophyta</taxon>
        <taxon>Magnoliopsida</taxon>
        <taxon>Liliopsida</taxon>
        <taxon>Poales</taxon>
        <taxon>Poaceae</taxon>
        <taxon>PACMAD clade</taxon>
        <taxon>Arundinoideae</taxon>
        <taxon>Arundineae</taxon>
        <taxon>Arundo</taxon>
    </lineage>
</organism>
<proteinExistence type="predicted"/>
<protein>
    <submittedName>
        <fullName evidence="2">Uncharacterized protein</fullName>
    </submittedName>
</protein>
<reference evidence="2" key="2">
    <citation type="journal article" date="2015" name="Data Brief">
        <title>Shoot transcriptome of the giant reed, Arundo donax.</title>
        <authorList>
            <person name="Barrero R.A."/>
            <person name="Guerrero F.D."/>
            <person name="Moolhuijzen P."/>
            <person name="Goolsby J.A."/>
            <person name="Tidwell J."/>
            <person name="Bellgard S.E."/>
            <person name="Bellgard M.I."/>
        </authorList>
    </citation>
    <scope>NUCLEOTIDE SEQUENCE</scope>
    <source>
        <tissue evidence="2">Shoot tissue taken approximately 20 cm above the soil surface</tissue>
    </source>
</reference>